<reference evidence="1" key="1">
    <citation type="submission" date="2022-08" db="UniProtKB">
        <authorList>
            <consortium name="EnsemblMetazoa"/>
        </authorList>
    </citation>
    <scope>IDENTIFICATION</scope>
    <source>
        <strain evidence="1">Israel</strain>
    </source>
</reference>
<accession>A0A1B0D6E6</accession>
<dbReference type="Proteomes" id="UP000092462">
    <property type="component" value="Unassembled WGS sequence"/>
</dbReference>
<dbReference type="SUPFAM" id="SSF56104">
    <property type="entry name" value="SAICAR synthase-like"/>
    <property type="match status" value="1"/>
</dbReference>
<keyword evidence="2" id="KW-1185">Reference proteome</keyword>
<dbReference type="EMBL" id="AJVK01025940">
    <property type="status" value="NOT_ANNOTATED_CDS"/>
    <property type="molecule type" value="Genomic_DNA"/>
</dbReference>
<dbReference type="VEuPathDB" id="VectorBase:PPAPM1_005511"/>
<dbReference type="AlphaFoldDB" id="A0A1B0D6E6"/>
<protein>
    <submittedName>
        <fullName evidence="1">Kinase</fullName>
    </submittedName>
</protein>
<organism evidence="1 2">
    <name type="scientific">Phlebotomus papatasi</name>
    <name type="common">Sandfly</name>
    <dbReference type="NCBI Taxonomy" id="29031"/>
    <lineage>
        <taxon>Eukaryota</taxon>
        <taxon>Metazoa</taxon>
        <taxon>Ecdysozoa</taxon>
        <taxon>Arthropoda</taxon>
        <taxon>Hexapoda</taxon>
        <taxon>Insecta</taxon>
        <taxon>Pterygota</taxon>
        <taxon>Neoptera</taxon>
        <taxon>Endopterygota</taxon>
        <taxon>Diptera</taxon>
        <taxon>Nematocera</taxon>
        <taxon>Psychodoidea</taxon>
        <taxon>Psychodidae</taxon>
        <taxon>Phlebotomus</taxon>
        <taxon>Phlebotomus</taxon>
    </lineage>
</organism>
<dbReference type="VEuPathDB" id="VectorBase:PPAI003055"/>
<dbReference type="EnsemblMetazoa" id="PPAI003055-RA">
    <property type="protein sequence ID" value="PPAI003055-PA"/>
    <property type="gene ID" value="PPAI003055"/>
</dbReference>
<sequence>MTSVPSNNIPNLPVGFMPLENQVAGHTFQAGEIGILRENDGTILKPAAKPLCGAREIKFYETLADATDPSLITLRDLVPEYRGTQKIFVGDRYVDFMKLVRFS</sequence>
<proteinExistence type="predicted"/>
<name>A0A1B0D6E6_PHLPP</name>
<evidence type="ECO:0000313" key="1">
    <source>
        <dbReference type="EnsemblMetazoa" id="PPAI003055-PA"/>
    </source>
</evidence>
<evidence type="ECO:0000313" key="2">
    <source>
        <dbReference type="Proteomes" id="UP000092462"/>
    </source>
</evidence>